<dbReference type="EMBL" id="BPRB01000222">
    <property type="protein sequence ID" value="GJE61518.1"/>
    <property type="molecule type" value="Genomic_DNA"/>
</dbReference>
<dbReference type="PANTHER" id="PTHR30043:SF1">
    <property type="entry name" value="ABC TRANSPORT SYSTEM PERMEASE PROTEIN P69"/>
    <property type="match status" value="1"/>
</dbReference>
<reference evidence="9" key="1">
    <citation type="journal article" date="2021" name="Front. Microbiol.">
        <title>Comprehensive Comparative Genomics and Phenotyping of Methylobacterium Species.</title>
        <authorList>
            <person name="Alessa O."/>
            <person name="Ogura Y."/>
            <person name="Fujitani Y."/>
            <person name="Takami H."/>
            <person name="Hayashi T."/>
            <person name="Sahin N."/>
            <person name="Tani A."/>
        </authorList>
    </citation>
    <scope>NUCLEOTIDE SEQUENCE</scope>
    <source>
        <strain evidence="9">DSM 23632</strain>
    </source>
</reference>
<dbReference type="NCBIfam" id="TIGR01097">
    <property type="entry name" value="PhnE"/>
    <property type="match status" value="1"/>
</dbReference>
<keyword evidence="4 7" id="KW-0812">Transmembrane</keyword>
<evidence type="ECO:0000256" key="4">
    <source>
        <dbReference type="ARBA" id="ARBA00022692"/>
    </source>
</evidence>
<evidence type="ECO:0000259" key="8">
    <source>
        <dbReference type="PROSITE" id="PS50928"/>
    </source>
</evidence>
<dbReference type="Pfam" id="PF00528">
    <property type="entry name" value="BPD_transp_1"/>
    <property type="match status" value="1"/>
</dbReference>
<feature type="domain" description="ABC transmembrane type-1" evidence="8">
    <location>
        <begin position="79"/>
        <end position="265"/>
    </location>
</feature>
<evidence type="ECO:0000256" key="5">
    <source>
        <dbReference type="ARBA" id="ARBA00022989"/>
    </source>
</evidence>
<dbReference type="Gene3D" id="1.10.3720.10">
    <property type="entry name" value="MetI-like"/>
    <property type="match status" value="1"/>
</dbReference>
<keyword evidence="6 7" id="KW-0472">Membrane</keyword>
<reference evidence="9" key="2">
    <citation type="submission" date="2021-08" db="EMBL/GenBank/DDBJ databases">
        <authorList>
            <person name="Tani A."/>
            <person name="Ola A."/>
            <person name="Ogura Y."/>
            <person name="Katsura K."/>
            <person name="Hayashi T."/>
        </authorList>
    </citation>
    <scope>NUCLEOTIDE SEQUENCE</scope>
    <source>
        <strain evidence="9">DSM 23632</strain>
    </source>
</reference>
<comment type="subcellular location">
    <subcellularLocation>
        <location evidence="1 7">Cell membrane</location>
        <topology evidence="1 7">Multi-pass membrane protein</topology>
    </subcellularLocation>
</comment>
<proteinExistence type="inferred from homology"/>
<evidence type="ECO:0000256" key="2">
    <source>
        <dbReference type="ARBA" id="ARBA00022448"/>
    </source>
</evidence>
<feature type="transmembrane region" description="Helical" evidence="7">
    <location>
        <begin position="131"/>
        <end position="154"/>
    </location>
</feature>
<organism evidence="9 10">
    <name type="scientific">Methylobacterium trifolii</name>
    <dbReference type="NCBI Taxonomy" id="1003092"/>
    <lineage>
        <taxon>Bacteria</taxon>
        <taxon>Pseudomonadati</taxon>
        <taxon>Pseudomonadota</taxon>
        <taxon>Alphaproteobacteria</taxon>
        <taxon>Hyphomicrobiales</taxon>
        <taxon>Methylobacteriaceae</taxon>
        <taxon>Methylobacterium</taxon>
    </lineage>
</organism>
<feature type="transmembrane region" description="Helical" evidence="7">
    <location>
        <begin position="85"/>
        <end position="105"/>
    </location>
</feature>
<dbReference type="Proteomes" id="UP001055057">
    <property type="component" value="Unassembled WGS sequence"/>
</dbReference>
<feature type="transmembrane region" description="Helical" evidence="7">
    <location>
        <begin position="20"/>
        <end position="40"/>
    </location>
</feature>
<comment type="similarity">
    <text evidence="7">Belongs to the binding-protein-dependent transport system permease family.</text>
</comment>
<gene>
    <name evidence="9" type="primary">phnE_2</name>
    <name evidence="9" type="ORF">MPOCJGCO_3640</name>
</gene>
<comment type="caution">
    <text evidence="9">The sequence shown here is derived from an EMBL/GenBank/DDBJ whole genome shotgun (WGS) entry which is preliminary data.</text>
</comment>
<name>A0ABQ4U3E0_9HYPH</name>
<evidence type="ECO:0000313" key="9">
    <source>
        <dbReference type="EMBL" id="GJE61518.1"/>
    </source>
</evidence>
<evidence type="ECO:0000256" key="3">
    <source>
        <dbReference type="ARBA" id="ARBA00022475"/>
    </source>
</evidence>
<feature type="transmembrane region" description="Helical" evidence="7">
    <location>
        <begin position="246"/>
        <end position="265"/>
    </location>
</feature>
<dbReference type="InterPro" id="IPR000515">
    <property type="entry name" value="MetI-like"/>
</dbReference>
<keyword evidence="2 7" id="KW-0813">Transport</keyword>
<dbReference type="InterPro" id="IPR035906">
    <property type="entry name" value="MetI-like_sf"/>
</dbReference>
<dbReference type="CDD" id="cd06261">
    <property type="entry name" value="TM_PBP2"/>
    <property type="match status" value="1"/>
</dbReference>
<keyword evidence="10" id="KW-1185">Reference proteome</keyword>
<accession>A0ABQ4U3E0</accession>
<evidence type="ECO:0000256" key="1">
    <source>
        <dbReference type="ARBA" id="ARBA00004651"/>
    </source>
</evidence>
<dbReference type="InterPro" id="IPR005769">
    <property type="entry name" value="PhnE/PtxC"/>
</dbReference>
<sequence length="270" mass="28873">MSVPVSAPVAERSWQRFSPGLRLARFAFYLCTVAAFAVSLRTIEIIPEFLYDAPEQMADLFGRMWPPDANYLGPTLAALVETLHIATLGTLLALAMAVPVGLLAARNLTPSLPLNLLAKFVFVTSRSVNSLVWALLFVAVFGPGPLAGTLAIAFRSIGFTGKLFAEALEESSPGSIEALTAAGAGRLSTLVFGYWPQVKPAFWSIALFRWDINIRESAVLGLVGAGGIGVALDTALNLLYWDQVAVVLAAIFSVVVLAEIVVTLVRNRVL</sequence>
<protein>
    <submittedName>
        <fullName evidence="9">Phosphate-import permease protein PhnE</fullName>
    </submittedName>
</protein>
<feature type="transmembrane region" description="Helical" evidence="7">
    <location>
        <begin position="218"/>
        <end position="240"/>
    </location>
</feature>
<dbReference type="PROSITE" id="PS50928">
    <property type="entry name" value="ABC_TM1"/>
    <property type="match status" value="1"/>
</dbReference>
<evidence type="ECO:0000313" key="10">
    <source>
        <dbReference type="Proteomes" id="UP001055057"/>
    </source>
</evidence>
<dbReference type="SUPFAM" id="SSF161098">
    <property type="entry name" value="MetI-like"/>
    <property type="match status" value="1"/>
</dbReference>
<evidence type="ECO:0000256" key="7">
    <source>
        <dbReference type="RuleBase" id="RU363032"/>
    </source>
</evidence>
<evidence type="ECO:0000256" key="6">
    <source>
        <dbReference type="ARBA" id="ARBA00023136"/>
    </source>
</evidence>
<keyword evidence="3" id="KW-1003">Cell membrane</keyword>
<dbReference type="PANTHER" id="PTHR30043">
    <property type="entry name" value="PHOSPHONATES TRANSPORT SYSTEM PERMEASE PROTEIN"/>
    <property type="match status" value="1"/>
</dbReference>
<keyword evidence="5 7" id="KW-1133">Transmembrane helix</keyword>